<dbReference type="EMBL" id="JBBPBM010000006">
    <property type="protein sequence ID" value="KAK8579186.1"/>
    <property type="molecule type" value="Genomic_DNA"/>
</dbReference>
<feature type="coiled-coil region" evidence="1">
    <location>
        <begin position="176"/>
        <end position="203"/>
    </location>
</feature>
<reference evidence="3 4" key="1">
    <citation type="journal article" date="2024" name="G3 (Bethesda)">
        <title>Genome assembly of Hibiscus sabdariffa L. provides insights into metabolisms of medicinal natural products.</title>
        <authorList>
            <person name="Kim T."/>
        </authorList>
    </citation>
    <scope>NUCLEOTIDE SEQUENCE [LARGE SCALE GENOMIC DNA]</scope>
    <source>
        <strain evidence="3">TK-2024</strain>
        <tissue evidence="3">Old leaves</tissue>
    </source>
</reference>
<protein>
    <recommendedName>
        <fullName evidence="5">Retrotransposon gag protein</fullName>
    </recommendedName>
</protein>
<organism evidence="3 4">
    <name type="scientific">Hibiscus sabdariffa</name>
    <name type="common">roselle</name>
    <dbReference type="NCBI Taxonomy" id="183260"/>
    <lineage>
        <taxon>Eukaryota</taxon>
        <taxon>Viridiplantae</taxon>
        <taxon>Streptophyta</taxon>
        <taxon>Embryophyta</taxon>
        <taxon>Tracheophyta</taxon>
        <taxon>Spermatophyta</taxon>
        <taxon>Magnoliopsida</taxon>
        <taxon>eudicotyledons</taxon>
        <taxon>Gunneridae</taxon>
        <taxon>Pentapetalae</taxon>
        <taxon>rosids</taxon>
        <taxon>malvids</taxon>
        <taxon>Malvales</taxon>
        <taxon>Malvaceae</taxon>
        <taxon>Malvoideae</taxon>
        <taxon>Hibiscus</taxon>
    </lineage>
</organism>
<accession>A0ABR2FEG0</accession>
<evidence type="ECO:0000313" key="4">
    <source>
        <dbReference type="Proteomes" id="UP001472677"/>
    </source>
</evidence>
<feature type="region of interest" description="Disordered" evidence="2">
    <location>
        <begin position="226"/>
        <end position="280"/>
    </location>
</feature>
<dbReference type="Proteomes" id="UP001472677">
    <property type="component" value="Unassembled WGS sequence"/>
</dbReference>
<feature type="region of interest" description="Disordered" evidence="2">
    <location>
        <begin position="107"/>
        <end position="161"/>
    </location>
</feature>
<gene>
    <name evidence="3" type="ORF">V6N12_069515</name>
</gene>
<keyword evidence="1" id="KW-0175">Coiled coil</keyword>
<sequence>MEIKMIDAASGGALFNMTPTLEKELISTMAANSQQFGAISEPSRRVHEVSAVSLENKINQLTNIVNSLISGKNNSARACGICTMTDHPTDSCPALQEETVNAVGNFPGLPQRPYNPHSNTYNPGWRDHPNLSYAQNPWPNPTYQPRPPPPQPYQQPQKSSLESMIEKFITSQEQFQNRTESGLQELEKQLIQLAQTVGQLQSRGKLPSQTETNPWENVSAITLRSGTVIEPPIQRGKEAPKSASPDSPKKDDATTQKVRTTDDVDEEFQPNCARFKSEFI</sequence>
<name>A0ABR2FEG0_9ROSI</name>
<evidence type="ECO:0000256" key="1">
    <source>
        <dbReference type="SAM" id="Coils"/>
    </source>
</evidence>
<comment type="caution">
    <text evidence="3">The sequence shown here is derived from an EMBL/GenBank/DDBJ whole genome shotgun (WGS) entry which is preliminary data.</text>
</comment>
<evidence type="ECO:0000313" key="3">
    <source>
        <dbReference type="EMBL" id="KAK8579186.1"/>
    </source>
</evidence>
<proteinExistence type="predicted"/>
<feature type="compositionally biased region" description="Basic and acidic residues" evidence="2">
    <location>
        <begin position="247"/>
        <end position="262"/>
    </location>
</feature>
<feature type="compositionally biased region" description="Pro residues" evidence="2">
    <location>
        <begin position="138"/>
        <end position="153"/>
    </location>
</feature>
<evidence type="ECO:0008006" key="5">
    <source>
        <dbReference type="Google" id="ProtNLM"/>
    </source>
</evidence>
<keyword evidence="4" id="KW-1185">Reference proteome</keyword>
<evidence type="ECO:0000256" key="2">
    <source>
        <dbReference type="SAM" id="MobiDB-lite"/>
    </source>
</evidence>